<dbReference type="Proteomes" id="UP000001299">
    <property type="component" value="Chromosome 1"/>
</dbReference>
<evidence type="ECO:0000256" key="1">
    <source>
        <dbReference type="ARBA" id="ARBA00023004"/>
    </source>
</evidence>
<dbReference type="SUPFAM" id="SSF50037">
    <property type="entry name" value="C-terminal domain of transcriptional repressors"/>
    <property type="match status" value="1"/>
</dbReference>
<dbReference type="SMART" id="SM00899">
    <property type="entry name" value="FeoA"/>
    <property type="match status" value="1"/>
</dbReference>
<organism evidence="3 4">
    <name type="scientific">Butyrivibrio proteoclasticus (strain ATCC 51982 / DSM 14932 / B316)</name>
    <name type="common">Clostridium proteoclasticum</name>
    <dbReference type="NCBI Taxonomy" id="515622"/>
    <lineage>
        <taxon>Bacteria</taxon>
        <taxon>Bacillati</taxon>
        <taxon>Bacillota</taxon>
        <taxon>Clostridia</taxon>
        <taxon>Lachnospirales</taxon>
        <taxon>Lachnospiraceae</taxon>
        <taxon>Butyrivibrio</taxon>
    </lineage>
</organism>
<reference evidence="3 4" key="1">
    <citation type="journal article" date="2010" name="PLoS ONE">
        <title>The glycobiome of the rumen bacterium Butyrivibrio proteoclasticus B316(T) highlights adaptation to a polysaccharide-rich environment.</title>
        <authorList>
            <person name="Kelly W.J."/>
            <person name="Leahy S.C."/>
            <person name="Altermann E."/>
            <person name="Yeoman C.J."/>
            <person name="Dunne J.C."/>
            <person name="Kong Z."/>
            <person name="Pacheco D.M."/>
            <person name="Li D."/>
            <person name="Noel S.J."/>
            <person name="Moon C.D."/>
            <person name="Cookson A.L."/>
            <person name="Attwood G.T."/>
        </authorList>
    </citation>
    <scope>NUCLEOTIDE SEQUENCE [LARGE SCALE GENOMIC DNA]</scope>
    <source>
        <strain evidence="4">ATCC 51982 / DSM 14932 / B316</strain>
    </source>
</reference>
<dbReference type="AlphaFoldDB" id="E0RYB1"/>
<keyword evidence="1" id="KW-0408">Iron</keyword>
<dbReference type="HOGENOM" id="CLU_150646_6_0_9"/>
<evidence type="ECO:0000313" key="4">
    <source>
        <dbReference type="Proteomes" id="UP000001299"/>
    </source>
</evidence>
<dbReference type="InterPro" id="IPR008988">
    <property type="entry name" value="Transcriptional_repressor_C"/>
</dbReference>
<sequence length="70" mass="7801">MTLNEATLGQEYMIDAVDTGADEEMESFLFSLGCYSGERITVVDKKRNLVVAIKDARYNIDPELANAIKI</sequence>
<dbReference type="InterPro" id="IPR038157">
    <property type="entry name" value="FeoA_core_dom"/>
</dbReference>
<feature type="domain" description="Ferrous iron transporter FeoA-like" evidence="2">
    <location>
        <begin position="1"/>
        <end position="70"/>
    </location>
</feature>
<dbReference type="Gene3D" id="2.30.30.90">
    <property type="match status" value="1"/>
</dbReference>
<accession>E0RYB1</accession>
<dbReference type="STRING" id="515622.bpr_I2636"/>
<evidence type="ECO:0000313" key="3">
    <source>
        <dbReference type="EMBL" id="ADL35369.1"/>
    </source>
</evidence>
<proteinExistence type="predicted"/>
<dbReference type="eggNOG" id="COG1918">
    <property type="taxonomic scope" value="Bacteria"/>
</dbReference>
<dbReference type="InterPro" id="IPR007167">
    <property type="entry name" value="Fe-transptr_FeoA-like"/>
</dbReference>
<gene>
    <name evidence="3" type="primary">feoA1</name>
    <name evidence="3" type="ordered locus">bpr_I2636</name>
</gene>
<protein>
    <submittedName>
        <fullName evidence="3">Ferrous iron transport protein A FeoA1</fullName>
    </submittedName>
</protein>
<dbReference type="RefSeq" id="WP_013282022.1">
    <property type="nucleotide sequence ID" value="NC_014387.1"/>
</dbReference>
<dbReference type="Pfam" id="PF04023">
    <property type="entry name" value="FeoA"/>
    <property type="match status" value="1"/>
</dbReference>
<keyword evidence="4" id="KW-1185">Reference proteome</keyword>
<name>E0RYB1_BUTPB</name>
<dbReference type="KEGG" id="bpb:bpr_I2636"/>
<dbReference type="EMBL" id="CP001810">
    <property type="protein sequence ID" value="ADL35369.1"/>
    <property type="molecule type" value="Genomic_DNA"/>
</dbReference>
<evidence type="ECO:0000259" key="2">
    <source>
        <dbReference type="SMART" id="SM00899"/>
    </source>
</evidence>
<dbReference type="GO" id="GO:0046914">
    <property type="term" value="F:transition metal ion binding"/>
    <property type="evidence" value="ECO:0007669"/>
    <property type="project" value="InterPro"/>
</dbReference>